<dbReference type="Gene3D" id="2.60.40.10">
    <property type="entry name" value="Immunoglobulins"/>
    <property type="match status" value="1"/>
</dbReference>
<dbReference type="Pfam" id="PF14874">
    <property type="entry name" value="PapD-like"/>
    <property type="match status" value="1"/>
</dbReference>
<dbReference type="AlphaFoldDB" id="L1JUE6"/>
<evidence type="ECO:0008006" key="4">
    <source>
        <dbReference type="Google" id="ProtNLM"/>
    </source>
</evidence>
<dbReference type="OrthoDB" id="10257153at2759"/>
<evidence type="ECO:0000313" key="3">
    <source>
        <dbReference type="Proteomes" id="UP000011087"/>
    </source>
</evidence>
<dbReference type="EnsemblProtists" id="EKX52042">
    <property type="protein sequence ID" value="EKX52042"/>
    <property type="gene ID" value="GUITHDRAFT_150660"/>
</dbReference>
<name>L1JUE6_GUITC</name>
<dbReference type="STRING" id="905079.L1JUE6"/>
<dbReference type="PANTHER" id="PTHR21963:SF1">
    <property type="entry name" value="SPERM-ASSOCIATED ANTIGEN 17"/>
    <property type="match status" value="1"/>
</dbReference>
<dbReference type="GO" id="GO:1904158">
    <property type="term" value="P:axonemal central apparatus assembly"/>
    <property type="evidence" value="ECO:0007669"/>
    <property type="project" value="TreeGrafter"/>
</dbReference>
<dbReference type="GO" id="GO:1990716">
    <property type="term" value="C:axonemal central apparatus"/>
    <property type="evidence" value="ECO:0007669"/>
    <property type="project" value="TreeGrafter"/>
</dbReference>
<accession>L1JUE6</accession>
<dbReference type="InterPro" id="IPR026173">
    <property type="entry name" value="SPAG17"/>
</dbReference>
<reference evidence="2" key="3">
    <citation type="submission" date="2015-06" db="UniProtKB">
        <authorList>
            <consortium name="EnsemblProtists"/>
        </authorList>
    </citation>
    <scope>IDENTIFICATION</scope>
</reference>
<protein>
    <recommendedName>
        <fullName evidence="4">MSP domain-containing protein</fullName>
    </recommendedName>
</protein>
<sequence>MPGLVDFGDLYAGYVYRSRLTVVNTGVDFSRFRIRQPSSSNVSVLYSPCQIAAGMSVSIEVEVQATQLGSFQDKFLVLSELDQFPIPIIANVIPNELDAEEERLQVRTSDGVEAVQRLTRSVSLKQEQSRGGGRRGCKLALRYRANPSSRFVPLGQGKQDGSFGLGVAGGG</sequence>
<reference evidence="1 3" key="1">
    <citation type="journal article" date="2012" name="Nature">
        <title>Algal genomes reveal evolutionary mosaicism and the fate of nucleomorphs.</title>
        <authorList>
            <consortium name="DOE Joint Genome Institute"/>
            <person name="Curtis B.A."/>
            <person name="Tanifuji G."/>
            <person name="Burki F."/>
            <person name="Gruber A."/>
            <person name="Irimia M."/>
            <person name="Maruyama S."/>
            <person name="Arias M.C."/>
            <person name="Ball S.G."/>
            <person name="Gile G.H."/>
            <person name="Hirakawa Y."/>
            <person name="Hopkins J.F."/>
            <person name="Kuo A."/>
            <person name="Rensing S.A."/>
            <person name="Schmutz J."/>
            <person name="Symeonidi A."/>
            <person name="Elias M."/>
            <person name="Eveleigh R.J."/>
            <person name="Herman E.K."/>
            <person name="Klute M.J."/>
            <person name="Nakayama T."/>
            <person name="Obornik M."/>
            <person name="Reyes-Prieto A."/>
            <person name="Armbrust E.V."/>
            <person name="Aves S.J."/>
            <person name="Beiko R.G."/>
            <person name="Coutinho P."/>
            <person name="Dacks J.B."/>
            <person name="Durnford D.G."/>
            <person name="Fast N.M."/>
            <person name="Green B.R."/>
            <person name="Grisdale C.J."/>
            <person name="Hempel F."/>
            <person name="Henrissat B."/>
            <person name="Hoppner M.P."/>
            <person name="Ishida K."/>
            <person name="Kim E."/>
            <person name="Koreny L."/>
            <person name="Kroth P.G."/>
            <person name="Liu Y."/>
            <person name="Malik S.B."/>
            <person name="Maier U.G."/>
            <person name="McRose D."/>
            <person name="Mock T."/>
            <person name="Neilson J.A."/>
            <person name="Onodera N.T."/>
            <person name="Poole A.M."/>
            <person name="Pritham E.J."/>
            <person name="Richards T.A."/>
            <person name="Rocap G."/>
            <person name="Roy S.W."/>
            <person name="Sarai C."/>
            <person name="Schaack S."/>
            <person name="Shirato S."/>
            <person name="Slamovits C.H."/>
            <person name="Spencer D.F."/>
            <person name="Suzuki S."/>
            <person name="Worden A.Z."/>
            <person name="Zauner S."/>
            <person name="Barry K."/>
            <person name="Bell C."/>
            <person name="Bharti A.K."/>
            <person name="Crow J.A."/>
            <person name="Grimwood J."/>
            <person name="Kramer R."/>
            <person name="Lindquist E."/>
            <person name="Lucas S."/>
            <person name="Salamov A."/>
            <person name="McFadden G.I."/>
            <person name="Lane C.E."/>
            <person name="Keeling P.J."/>
            <person name="Gray M.W."/>
            <person name="Grigoriev I.V."/>
            <person name="Archibald J.M."/>
        </authorList>
    </citation>
    <scope>NUCLEOTIDE SEQUENCE</scope>
    <source>
        <strain evidence="1 3">CCMP2712</strain>
    </source>
</reference>
<evidence type="ECO:0000313" key="2">
    <source>
        <dbReference type="EnsemblProtists" id="EKX52042"/>
    </source>
</evidence>
<gene>
    <name evidence="1" type="ORF">GUITHDRAFT_150660</name>
</gene>
<evidence type="ECO:0000313" key="1">
    <source>
        <dbReference type="EMBL" id="EKX52042.1"/>
    </source>
</evidence>
<dbReference type="Proteomes" id="UP000011087">
    <property type="component" value="Unassembled WGS sequence"/>
</dbReference>
<dbReference type="RefSeq" id="XP_005839022.1">
    <property type="nucleotide sequence ID" value="XM_005838965.1"/>
</dbReference>
<dbReference type="KEGG" id="gtt:GUITHDRAFT_150660"/>
<dbReference type="PANTHER" id="PTHR21963">
    <property type="entry name" value="PF6"/>
    <property type="match status" value="1"/>
</dbReference>
<dbReference type="EMBL" id="JH992973">
    <property type="protein sequence ID" value="EKX52042.1"/>
    <property type="molecule type" value="Genomic_DNA"/>
</dbReference>
<dbReference type="InterPro" id="IPR013783">
    <property type="entry name" value="Ig-like_fold"/>
</dbReference>
<reference evidence="3" key="2">
    <citation type="submission" date="2012-11" db="EMBL/GenBank/DDBJ databases">
        <authorList>
            <person name="Kuo A."/>
            <person name="Curtis B.A."/>
            <person name="Tanifuji G."/>
            <person name="Burki F."/>
            <person name="Gruber A."/>
            <person name="Irimia M."/>
            <person name="Maruyama S."/>
            <person name="Arias M.C."/>
            <person name="Ball S.G."/>
            <person name="Gile G.H."/>
            <person name="Hirakawa Y."/>
            <person name="Hopkins J.F."/>
            <person name="Rensing S.A."/>
            <person name="Schmutz J."/>
            <person name="Symeonidi A."/>
            <person name="Elias M."/>
            <person name="Eveleigh R.J."/>
            <person name="Herman E.K."/>
            <person name="Klute M.J."/>
            <person name="Nakayama T."/>
            <person name="Obornik M."/>
            <person name="Reyes-Prieto A."/>
            <person name="Armbrust E.V."/>
            <person name="Aves S.J."/>
            <person name="Beiko R.G."/>
            <person name="Coutinho P."/>
            <person name="Dacks J.B."/>
            <person name="Durnford D.G."/>
            <person name="Fast N.M."/>
            <person name="Green B.R."/>
            <person name="Grisdale C."/>
            <person name="Hempe F."/>
            <person name="Henrissat B."/>
            <person name="Hoppner M.P."/>
            <person name="Ishida K.-I."/>
            <person name="Kim E."/>
            <person name="Koreny L."/>
            <person name="Kroth P.G."/>
            <person name="Liu Y."/>
            <person name="Malik S.-B."/>
            <person name="Maier U.G."/>
            <person name="McRose D."/>
            <person name="Mock T."/>
            <person name="Neilson J.A."/>
            <person name="Onodera N.T."/>
            <person name="Poole A.M."/>
            <person name="Pritham E.J."/>
            <person name="Richards T.A."/>
            <person name="Rocap G."/>
            <person name="Roy S.W."/>
            <person name="Sarai C."/>
            <person name="Schaack S."/>
            <person name="Shirato S."/>
            <person name="Slamovits C.H."/>
            <person name="Spencer D.F."/>
            <person name="Suzuki S."/>
            <person name="Worden A.Z."/>
            <person name="Zauner S."/>
            <person name="Barry K."/>
            <person name="Bell C."/>
            <person name="Bharti A.K."/>
            <person name="Crow J.A."/>
            <person name="Grimwood J."/>
            <person name="Kramer R."/>
            <person name="Lindquist E."/>
            <person name="Lucas S."/>
            <person name="Salamov A."/>
            <person name="McFadden G.I."/>
            <person name="Lane C.E."/>
            <person name="Keeling P.J."/>
            <person name="Gray M.W."/>
            <person name="Grigoriev I.V."/>
            <person name="Archibald J.M."/>
        </authorList>
    </citation>
    <scope>NUCLEOTIDE SEQUENCE</scope>
    <source>
        <strain evidence="3">CCMP2712</strain>
    </source>
</reference>
<proteinExistence type="predicted"/>
<dbReference type="HOGENOM" id="CLU_1565863_0_0_1"/>
<keyword evidence="3" id="KW-1185">Reference proteome</keyword>
<dbReference type="PaxDb" id="55529-EKX52042"/>
<dbReference type="GeneID" id="17309090"/>
<organism evidence="1">
    <name type="scientific">Guillardia theta (strain CCMP2712)</name>
    <name type="common">Cryptophyte</name>
    <dbReference type="NCBI Taxonomy" id="905079"/>
    <lineage>
        <taxon>Eukaryota</taxon>
        <taxon>Cryptophyceae</taxon>
        <taxon>Pyrenomonadales</taxon>
        <taxon>Geminigeraceae</taxon>
        <taxon>Guillardia</taxon>
    </lineage>
</organism>